<keyword evidence="6" id="KW-0872">Ion channel impairing toxin</keyword>
<accession>A0A0K2S4U2</accession>
<evidence type="ECO:0000256" key="3">
    <source>
        <dbReference type="ARBA" id="ARBA00022525"/>
    </source>
</evidence>
<dbReference type="InterPro" id="IPR009958">
    <property type="entry name" value="Conotoxin_a-typ"/>
</dbReference>
<protein>
    <recommendedName>
        <fullName evidence="8">Alpha-conotoxin-like</fullName>
    </recommendedName>
</protein>
<evidence type="ECO:0000256" key="1">
    <source>
        <dbReference type="ARBA" id="ARBA00004613"/>
    </source>
</evidence>
<evidence type="ECO:0000256" key="9">
    <source>
        <dbReference type="SAM" id="SignalP"/>
    </source>
</evidence>
<keyword evidence="7" id="KW-1015">Disulfide bond</keyword>
<dbReference type="PROSITE" id="PS60014">
    <property type="entry name" value="ALPHA_CONOTOXIN"/>
    <property type="match status" value="1"/>
</dbReference>
<dbReference type="InterPro" id="IPR018072">
    <property type="entry name" value="Conotoxin_a-typ_CS"/>
</dbReference>
<dbReference type="GO" id="GO:0030550">
    <property type="term" value="F:acetylcholine receptor inhibitor activity"/>
    <property type="evidence" value="ECO:0007669"/>
    <property type="project" value="UniProtKB-KW"/>
</dbReference>
<name>A0A0K2S4U2_CONEP</name>
<evidence type="ECO:0000256" key="8">
    <source>
        <dbReference type="RuleBase" id="RU004345"/>
    </source>
</evidence>
<keyword evidence="8" id="KW-0528">Neurotoxin</keyword>
<dbReference type="GO" id="GO:0099106">
    <property type="term" value="F:ion channel regulator activity"/>
    <property type="evidence" value="ECO:0007669"/>
    <property type="project" value="UniProtKB-KW"/>
</dbReference>
<evidence type="ECO:0000256" key="4">
    <source>
        <dbReference type="ARBA" id="ARBA00022656"/>
    </source>
</evidence>
<keyword evidence="9" id="KW-0732">Signal</keyword>
<comment type="function">
    <text evidence="8">Alpha-conotoxins act on postsynaptic membranes, they bind to the nicotinic acetylcholine receptors (nAChR) and thus inhibit them.</text>
</comment>
<sequence>MFTVFLLVVLATTVFSFTSDRASDSRKDAASGLIALTIKGCCSDPRCNMNNPDYCG</sequence>
<feature type="signal peptide" evidence="9">
    <location>
        <begin position="1"/>
        <end position="16"/>
    </location>
</feature>
<comment type="subcellular location">
    <subcellularLocation>
        <location evidence="1 8">Secreted</location>
    </subcellularLocation>
</comment>
<evidence type="ECO:0000256" key="5">
    <source>
        <dbReference type="ARBA" id="ARBA00022815"/>
    </source>
</evidence>
<evidence type="ECO:0000256" key="7">
    <source>
        <dbReference type="ARBA" id="ARBA00023157"/>
    </source>
</evidence>
<keyword evidence="8" id="KW-0629">Postsynaptic neurotoxin</keyword>
<proteinExistence type="evidence at transcript level"/>
<organism evidence="10">
    <name type="scientific">Conus episcopatus</name>
    <name type="common">Bishop's cone</name>
    <dbReference type="NCBI Taxonomy" id="88764"/>
    <lineage>
        <taxon>Eukaryota</taxon>
        <taxon>Metazoa</taxon>
        <taxon>Spiralia</taxon>
        <taxon>Lophotrochozoa</taxon>
        <taxon>Mollusca</taxon>
        <taxon>Gastropoda</taxon>
        <taxon>Caenogastropoda</taxon>
        <taxon>Neogastropoda</taxon>
        <taxon>Conoidea</taxon>
        <taxon>Conidae</taxon>
        <taxon>Conus</taxon>
        <taxon>Darioconus</taxon>
    </lineage>
</organism>
<reference evidence="10" key="1">
    <citation type="journal article" date="2015" name="Proc. Natl. Acad. Sci. U.S.A.">
        <title>Optimized deep-targeted proteotranscriptomic profiling reveals unexplored Conus toxin diversity and novel cysteine frameworks.</title>
        <authorList>
            <person name="Lavergne V."/>
            <person name="Harliwong I."/>
            <person name="Jones A."/>
            <person name="Miller D."/>
            <person name="Taft R.J."/>
            <person name="Alewood P.F."/>
        </authorList>
    </citation>
    <scope>NUCLEOTIDE SEQUENCE</scope>
    <source>
        <tissue evidence="10">Venom Duct</tissue>
    </source>
</reference>
<evidence type="ECO:0000256" key="2">
    <source>
        <dbReference type="ARBA" id="ARBA00006077"/>
    </source>
</evidence>
<dbReference type="AlphaFoldDB" id="A0A0K2S4U2"/>
<keyword evidence="3" id="KW-0964">Secreted</keyword>
<comment type="similarity">
    <text evidence="2 8">Belongs to the conotoxin A superfamily.</text>
</comment>
<dbReference type="GO" id="GO:0005576">
    <property type="term" value="C:extracellular region"/>
    <property type="evidence" value="ECO:0007669"/>
    <property type="project" value="UniProtKB-SubCell"/>
</dbReference>
<dbReference type="GO" id="GO:0090729">
    <property type="term" value="F:toxin activity"/>
    <property type="evidence" value="ECO:0007669"/>
    <property type="project" value="UniProtKB-KW"/>
</dbReference>
<evidence type="ECO:0000313" key="10">
    <source>
        <dbReference type="EMBL" id="BAS22123.1"/>
    </source>
</evidence>
<evidence type="ECO:0000256" key="6">
    <source>
        <dbReference type="ARBA" id="ARBA00022872"/>
    </source>
</evidence>
<dbReference type="GO" id="GO:0035792">
    <property type="term" value="C:host cell postsynaptic membrane"/>
    <property type="evidence" value="ECO:0007669"/>
    <property type="project" value="UniProtKB-KW"/>
</dbReference>
<dbReference type="Pfam" id="PF07365">
    <property type="entry name" value="Toxin_8"/>
    <property type="match status" value="1"/>
</dbReference>
<feature type="chain" id="PRO_5005483508" description="Alpha-conotoxin-like" evidence="9">
    <location>
        <begin position="17"/>
        <end position="56"/>
    </location>
</feature>
<keyword evidence="5" id="KW-0027">Amidation</keyword>
<dbReference type="EMBL" id="AK442689">
    <property type="protein sequence ID" value="BAS22123.1"/>
    <property type="molecule type" value="mRNA"/>
</dbReference>
<keyword evidence="8" id="KW-0008">Acetylcholine receptor inhibiting toxin</keyword>
<keyword evidence="4 8" id="KW-0800">Toxin</keyword>